<evidence type="ECO:0008006" key="3">
    <source>
        <dbReference type="Google" id="ProtNLM"/>
    </source>
</evidence>
<accession>A0A8B6BSY3</accession>
<comment type="caution">
    <text evidence="1">The sequence shown here is derived from an EMBL/GenBank/DDBJ whole genome shotgun (WGS) entry which is preliminary data.</text>
</comment>
<evidence type="ECO:0000313" key="1">
    <source>
        <dbReference type="EMBL" id="VDH94472.1"/>
    </source>
</evidence>
<keyword evidence="2" id="KW-1185">Reference proteome</keyword>
<dbReference type="Proteomes" id="UP000596742">
    <property type="component" value="Unassembled WGS sequence"/>
</dbReference>
<proteinExistence type="predicted"/>
<evidence type="ECO:0000313" key="2">
    <source>
        <dbReference type="Proteomes" id="UP000596742"/>
    </source>
</evidence>
<dbReference type="EMBL" id="UYJE01000596">
    <property type="protein sequence ID" value="VDH94472.1"/>
    <property type="molecule type" value="Genomic_DNA"/>
</dbReference>
<dbReference type="OrthoDB" id="6145148at2759"/>
<protein>
    <recommendedName>
        <fullName evidence="3">Reverse transcriptase domain-containing protein</fullName>
    </recommendedName>
</protein>
<reference evidence="1" key="1">
    <citation type="submission" date="2018-11" db="EMBL/GenBank/DDBJ databases">
        <authorList>
            <person name="Alioto T."/>
            <person name="Alioto T."/>
        </authorList>
    </citation>
    <scope>NUCLEOTIDE SEQUENCE</scope>
</reference>
<dbReference type="PANTHER" id="PTHR19446">
    <property type="entry name" value="REVERSE TRANSCRIPTASES"/>
    <property type="match status" value="1"/>
</dbReference>
<organism evidence="1 2">
    <name type="scientific">Mytilus galloprovincialis</name>
    <name type="common">Mediterranean mussel</name>
    <dbReference type="NCBI Taxonomy" id="29158"/>
    <lineage>
        <taxon>Eukaryota</taxon>
        <taxon>Metazoa</taxon>
        <taxon>Spiralia</taxon>
        <taxon>Lophotrochozoa</taxon>
        <taxon>Mollusca</taxon>
        <taxon>Bivalvia</taxon>
        <taxon>Autobranchia</taxon>
        <taxon>Pteriomorphia</taxon>
        <taxon>Mytilida</taxon>
        <taxon>Mytiloidea</taxon>
        <taxon>Mytilidae</taxon>
        <taxon>Mytilinae</taxon>
        <taxon>Mytilus</taxon>
    </lineage>
</organism>
<dbReference type="AlphaFoldDB" id="A0A8B6BSY3"/>
<name>A0A8B6BSY3_MYTGA</name>
<sequence length="193" mass="22171">MEDGSFSTDQETILKRRKSEYYKLFKRDNTLVNYTFIDNLSELTDQLERELDSVNKGNSSITDEDDESLAVELCNENMSVEETEETMRLVKLGKAVGVDNLLNKILCNTILTVPLQKLFDMCFTHGIVPSPWCQSIIYPIFKGGKDCRDQLGYLGISLMSTVAKMFSSILNRRLTSYFERNNTLCNYRLDSVR</sequence>
<gene>
    <name evidence="1" type="ORF">MGAL_10B086228</name>
</gene>